<dbReference type="GeneID" id="64624854"/>
<evidence type="ECO:0000259" key="2">
    <source>
        <dbReference type="Pfam" id="PF06985"/>
    </source>
</evidence>
<protein>
    <recommendedName>
        <fullName evidence="2">Heterokaryon incompatibility domain-containing protein</fullName>
    </recommendedName>
</protein>
<dbReference type="EMBL" id="JABBWG010000013">
    <property type="protein sequence ID" value="KAG1817516.1"/>
    <property type="molecule type" value="Genomic_DNA"/>
</dbReference>
<gene>
    <name evidence="3" type="ORF">BJ212DRAFT_1269921</name>
</gene>
<organism evidence="3 4">
    <name type="scientific">Suillus subaureus</name>
    <dbReference type="NCBI Taxonomy" id="48587"/>
    <lineage>
        <taxon>Eukaryota</taxon>
        <taxon>Fungi</taxon>
        <taxon>Dikarya</taxon>
        <taxon>Basidiomycota</taxon>
        <taxon>Agaricomycotina</taxon>
        <taxon>Agaricomycetes</taxon>
        <taxon>Agaricomycetidae</taxon>
        <taxon>Boletales</taxon>
        <taxon>Suillineae</taxon>
        <taxon>Suillaceae</taxon>
        <taxon>Suillus</taxon>
    </lineage>
</organism>
<dbReference type="Proteomes" id="UP000807769">
    <property type="component" value="Unassembled WGS sequence"/>
</dbReference>
<dbReference type="PANTHER" id="PTHR10622:SF10">
    <property type="entry name" value="HET DOMAIN-CONTAINING PROTEIN"/>
    <property type="match status" value="1"/>
</dbReference>
<dbReference type="OrthoDB" id="2335338at2759"/>
<name>A0A9P7EC00_9AGAM</name>
<dbReference type="InterPro" id="IPR011990">
    <property type="entry name" value="TPR-like_helical_dom_sf"/>
</dbReference>
<feature type="region of interest" description="Disordered" evidence="1">
    <location>
        <begin position="890"/>
        <end position="934"/>
    </location>
</feature>
<dbReference type="RefSeq" id="XP_041193758.1">
    <property type="nucleotide sequence ID" value="XM_041330837.1"/>
</dbReference>
<comment type="caution">
    <text evidence="3">The sequence shown here is derived from an EMBL/GenBank/DDBJ whole genome shotgun (WGS) entry which is preliminary data.</text>
</comment>
<proteinExistence type="predicted"/>
<dbReference type="Gene3D" id="1.25.40.10">
    <property type="entry name" value="Tetratricopeptide repeat domain"/>
    <property type="match status" value="2"/>
</dbReference>
<evidence type="ECO:0000313" key="3">
    <source>
        <dbReference type="EMBL" id="KAG1817516.1"/>
    </source>
</evidence>
<accession>A0A9P7EC00</accession>
<dbReference type="InterPro" id="IPR010730">
    <property type="entry name" value="HET"/>
</dbReference>
<dbReference type="SUPFAM" id="SSF48452">
    <property type="entry name" value="TPR-like"/>
    <property type="match status" value="2"/>
</dbReference>
<reference evidence="3" key="1">
    <citation type="journal article" date="2020" name="New Phytol.">
        <title>Comparative genomics reveals dynamic genome evolution in host specialist ectomycorrhizal fungi.</title>
        <authorList>
            <person name="Lofgren L.A."/>
            <person name="Nguyen N.H."/>
            <person name="Vilgalys R."/>
            <person name="Ruytinx J."/>
            <person name="Liao H.L."/>
            <person name="Branco S."/>
            <person name="Kuo A."/>
            <person name="LaButti K."/>
            <person name="Lipzen A."/>
            <person name="Andreopoulos W."/>
            <person name="Pangilinan J."/>
            <person name="Riley R."/>
            <person name="Hundley H."/>
            <person name="Na H."/>
            <person name="Barry K."/>
            <person name="Grigoriev I.V."/>
            <person name="Stajich J.E."/>
            <person name="Kennedy P.G."/>
        </authorList>
    </citation>
    <scope>NUCLEOTIDE SEQUENCE</scope>
    <source>
        <strain evidence="3">MN1</strain>
    </source>
</reference>
<keyword evidence="4" id="KW-1185">Reference proteome</keyword>
<feature type="domain" description="Heterokaryon incompatibility" evidence="2">
    <location>
        <begin position="519"/>
        <end position="607"/>
    </location>
</feature>
<sequence>MDVASLNSRVTGNLSHVLAINTELRNACITGDLLIAEELLTQEIQGSGVNNYQSYPNRSFVMSRKQDWDHALQDALESVSLHSSLTGYISKGIALCGKNNPHDAIRAFDLASLFTKRRQFLLAYSLLQHNPQAVALFNGNQHEDAMLRVQELAAVCPKTDTLACRVVEVSFMYFVTSAKSRFVRDRIFLNSARQAYLCVLLGTNVSDGGRHSEAADHFTAAVKASACTSQLDIHSKYQDFVVLFGWDLESLWQNANKKKCDALLRAGRLGEAVESHRYMMDMSDETMKASCLEWSTGKSSLMSPGLQSSRAYNLAFMRECNALYAANGVVELGASGDAAFAEKDYDRAIELYSAAIELDSATDTIFANRSKARLLKMLWEDALLDAEKVIELNPSAYLGYQLKHEALHGAQCYDEAIEAFQIMLLKLDEASDSQIQKLYQHCISPFEAESTIRQVLHAHLDNAPLRLINTSDGWLCDREAQTHAFKTSAEYKELLASIIKNAEIKLEHIRDVVAKYFHWVMLSHRWGEKEPLLHDIQDKVVYELDPVDSTTKLQSFCEITRDAGFLWAWMDTCCIDQKNNVELQKSVNSMFVWYHNSALTIVYLSDVLPSSKSCTLARSAWNKRGWTVQEFLAPKVILFYQQDWTLYVDHQSTNHKESTAIMQELGDATGIDLRSLITFRPGMRNPREKLQWASTRITTLQEDIAYSLFGIFGVHLPVMYGENKRNALGRLLQEIVAHSGDVSVLDWVGKSSEFNSCLPAEITSYQAPPWSPSLSEDDIQTSVSSLQDAVVVEMALGLYRELGSLRAARFAHRRLHVPCIAFLVTEVRGKPGLNQGANFTYQVKAKGLHDLLITTEDKLTQFWPGRPALQTFYLVRPWNRDLLELPDFAELPSHAEPPPSPDASQSMEECWTSPGPSLDDIVPVPPGEEGTVDSESHSQSLRLIVHLGQPFSAFLLARQRGGEYKRIASDHVIVAQVRDITSICDTIDVKTLEIL</sequence>
<dbReference type="PANTHER" id="PTHR10622">
    <property type="entry name" value="HET DOMAIN-CONTAINING PROTEIN"/>
    <property type="match status" value="1"/>
</dbReference>
<dbReference type="Pfam" id="PF06985">
    <property type="entry name" value="HET"/>
    <property type="match status" value="1"/>
</dbReference>
<dbReference type="AlphaFoldDB" id="A0A9P7EC00"/>
<evidence type="ECO:0000256" key="1">
    <source>
        <dbReference type="SAM" id="MobiDB-lite"/>
    </source>
</evidence>
<evidence type="ECO:0000313" key="4">
    <source>
        <dbReference type="Proteomes" id="UP000807769"/>
    </source>
</evidence>